<dbReference type="AlphaFoldDB" id="A0A644U8A6"/>
<gene>
    <name evidence="1" type="ORF">SDC9_21006</name>
</gene>
<name>A0A644U8A6_9ZZZZ</name>
<comment type="caution">
    <text evidence="1">The sequence shown here is derived from an EMBL/GenBank/DDBJ whole genome shotgun (WGS) entry which is preliminary data.</text>
</comment>
<proteinExistence type="predicted"/>
<evidence type="ECO:0000313" key="1">
    <source>
        <dbReference type="EMBL" id="MPL75184.1"/>
    </source>
</evidence>
<reference evidence="1" key="1">
    <citation type="submission" date="2019-08" db="EMBL/GenBank/DDBJ databases">
        <authorList>
            <person name="Kucharzyk K."/>
            <person name="Murdoch R.W."/>
            <person name="Higgins S."/>
            <person name="Loffler F."/>
        </authorList>
    </citation>
    <scope>NUCLEOTIDE SEQUENCE</scope>
</reference>
<dbReference type="Gene3D" id="2.60.120.1360">
    <property type="match status" value="1"/>
</dbReference>
<dbReference type="InterPro" id="IPR036514">
    <property type="entry name" value="SGNH_hydro_sf"/>
</dbReference>
<accession>A0A644U8A6</accession>
<evidence type="ECO:0008006" key="2">
    <source>
        <dbReference type="Google" id="ProtNLM"/>
    </source>
</evidence>
<protein>
    <recommendedName>
        <fullName evidence="2">SGNH hydrolase-type esterase domain-containing protein</fullName>
    </recommendedName>
</protein>
<organism evidence="1">
    <name type="scientific">bioreactor metagenome</name>
    <dbReference type="NCBI Taxonomy" id="1076179"/>
    <lineage>
        <taxon>unclassified sequences</taxon>
        <taxon>metagenomes</taxon>
        <taxon>ecological metagenomes</taxon>
    </lineage>
</organism>
<sequence length="478" mass="52305">MKPWKIALFILLVMGGLLLATLFSRPVNLPGMRSEDGFAGGKFLIKYPTLNTFLETGAPVMNTRVDSVITLAGKPDGELRTSPPDFSSIDTAGLERIVYPAGDPGFPVRLRALFEGESCRILHYGDSQLEGDRISGYLRQRLQAVFGGSGPGFIPIKQVYEQMAAHVTVSDNWERLAAFDPTQEPVGDKNYGLYASFSRFSGNPSPSSDSSAGKKMPPKSTFIRINPSYSTYPALRRFNTIGLHYGNADTPVKVVVRSGDSVVNETALIADGAYHCLEIRPGGTPEELTFIFGGGSSPDFYGLTLDGEKGISLDNIAMRGASGTVFSRLNPDAFRAMAGRLKPEVLIFQYGGNTVPYMNDSAAIDEYTRFLTGNIRWVKRQIPDALVLFIGPGDMSTMVNGNMVTYPLLPYLDVKLREACSSNGWAFWSMFRAMGGENAMPAWVDQGLAATDYTHFSPKGSRLIAELFFTSLYLDLMR</sequence>
<dbReference type="SUPFAM" id="SSF52266">
    <property type="entry name" value="SGNH hydrolase"/>
    <property type="match status" value="1"/>
</dbReference>
<dbReference type="Gene3D" id="3.40.50.1110">
    <property type="entry name" value="SGNH hydrolase"/>
    <property type="match status" value="1"/>
</dbReference>
<dbReference type="EMBL" id="VSSQ01000086">
    <property type="protein sequence ID" value="MPL75184.1"/>
    <property type="molecule type" value="Genomic_DNA"/>
</dbReference>